<dbReference type="Proteomes" id="UP000204551">
    <property type="component" value="Chromosome"/>
</dbReference>
<name>A0A221UQR5_9FLAO</name>
<evidence type="ECO:0000313" key="2">
    <source>
        <dbReference type="Proteomes" id="UP000204551"/>
    </source>
</evidence>
<sequence length="65" mass="7502">MILDKNNPETRKQKMLGTLKAEVLERNGIPWQGLGNKWAIGSKQKKRISRPTAFCQLWTPKVFGY</sequence>
<dbReference type="AlphaFoldDB" id="A0A221UQR5"/>
<dbReference type="KEGG" id="aalg:AREALGSMS7_00209"/>
<protein>
    <submittedName>
        <fullName evidence="1">Uncharacterized protein</fullName>
    </submittedName>
</protein>
<gene>
    <name evidence="1" type="ORF">AREALGSMS7_00209</name>
</gene>
<evidence type="ECO:0000313" key="1">
    <source>
        <dbReference type="EMBL" id="ASO03707.1"/>
    </source>
</evidence>
<dbReference type="EMBL" id="CP022515">
    <property type="protein sequence ID" value="ASO03707.1"/>
    <property type="molecule type" value="Genomic_DNA"/>
</dbReference>
<proteinExistence type="predicted"/>
<reference evidence="1 2" key="1">
    <citation type="submission" date="2017-07" db="EMBL/GenBank/DDBJ databases">
        <title>Genome Sequence of Arenibacter algicola Strain SMS7 Isolated from a culture of the Diatom Skeletonema marinoi.</title>
        <authorList>
            <person name="Topel M."/>
            <person name="Pinder M.I.M."/>
            <person name="Johansson O.N."/>
            <person name="Kourtchenko O."/>
            <person name="Godhe A."/>
            <person name="Clarke A.K."/>
        </authorList>
    </citation>
    <scope>NUCLEOTIDE SEQUENCE [LARGE SCALE GENOMIC DNA]</scope>
    <source>
        <strain evidence="1 2">SMS7</strain>
    </source>
</reference>
<organism evidence="1 2">
    <name type="scientific">Arenibacter algicola</name>
    <dbReference type="NCBI Taxonomy" id="616991"/>
    <lineage>
        <taxon>Bacteria</taxon>
        <taxon>Pseudomonadati</taxon>
        <taxon>Bacteroidota</taxon>
        <taxon>Flavobacteriia</taxon>
        <taxon>Flavobacteriales</taxon>
        <taxon>Flavobacteriaceae</taxon>
        <taxon>Arenibacter</taxon>
    </lineage>
</organism>
<accession>A0A221UQR5</accession>